<dbReference type="AlphaFoldDB" id="A0A2M4DNQ8"/>
<proteinExistence type="predicted"/>
<accession>A0A2M4DNQ8</accession>
<protein>
    <submittedName>
        <fullName evidence="2">Putative secreted protein</fullName>
    </submittedName>
</protein>
<evidence type="ECO:0000313" key="2">
    <source>
        <dbReference type="EMBL" id="MBW79197.1"/>
    </source>
</evidence>
<organism evidence="2">
    <name type="scientific">Anopheles darlingi</name>
    <name type="common">Mosquito</name>
    <dbReference type="NCBI Taxonomy" id="43151"/>
    <lineage>
        <taxon>Eukaryota</taxon>
        <taxon>Metazoa</taxon>
        <taxon>Ecdysozoa</taxon>
        <taxon>Arthropoda</taxon>
        <taxon>Hexapoda</taxon>
        <taxon>Insecta</taxon>
        <taxon>Pterygota</taxon>
        <taxon>Neoptera</taxon>
        <taxon>Endopterygota</taxon>
        <taxon>Diptera</taxon>
        <taxon>Nematocera</taxon>
        <taxon>Culicoidea</taxon>
        <taxon>Culicidae</taxon>
        <taxon>Anophelinae</taxon>
        <taxon>Anopheles</taxon>
    </lineage>
</organism>
<dbReference type="EMBL" id="GGFL01015019">
    <property type="protein sequence ID" value="MBW79197.1"/>
    <property type="molecule type" value="Transcribed_RNA"/>
</dbReference>
<evidence type="ECO:0000256" key="1">
    <source>
        <dbReference type="SAM" id="SignalP"/>
    </source>
</evidence>
<name>A0A2M4DNQ8_ANODA</name>
<feature type="signal peptide" evidence="1">
    <location>
        <begin position="1"/>
        <end position="23"/>
    </location>
</feature>
<feature type="chain" id="PRO_5014850450" evidence="1">
    <location>
        <begin position="24"/>
        <end position="79"/>
    </location>
</feature>
<sequence length="79" mass="8707">MLLCVRCYGMVLCLRFLYPSVAGLPVCRSPVRSVRGMLTLLSTTTDDDDDDDVDGDVDVGLFRYLSLSRCDARIPFAGV</sequence>
<keyword evidence="1" id="KW-0732">Signal</keyword>
<reference evidence="2" key="1">
    <citation type="submission" date="2018-01" db="EMBL/GenBank/DDBJ databases">
        <title>An insight into the sialome of Amazonian anophelines.</title>
        <authorList>
            <person name="Ribeiro J.M."/>
            <person name="Scarpassa V."/>
            <person name="Calvo E."/>
        </authorList>
    </citation>
    <scope>NUCLEOTIDE SEQUENCE</scope>
</reference>